<keyword evidence="2" id="KW-1185">Reference proteome</keyword>
<reference evidence="1 2" key="1">
    <citation type="submission" date="2019-02" db="EMBL/GenBank/DDBJ databases">
        <title>Deep-cultivation of Planctomycetes and their phenomic and genomic characterization uncovers novel biology.</title>
        <authorList>
            <person name="Wiegand S."/>
            <person name="Jogler M."/>
            <person name="Boedeker C."/>
            <person name="Pinto D."/>
            <person name="Vollmers J."/>
            <person name="Rivas-Marin E."/>
            <person name="Kohn T."/>
            <person name="Peeters S.H."/>
            <person name="Heuer A."/>
            <person name="Rast P."/>
            <person name="Oberbeckmann S."/>
            <person name="Bunk B."/>
            <person name="Jeske O."/>
            <person name="Meyerdierks A."/>
            <person name="Storesund J.E."/>
            <person name="Kallscheuer N."/>
            <person name="Luecker S."/>
            <person name="Lage O.M."/>
            <person name="Pohl T."/>
            <person name="Merkel B.J."/>
            <person name="Hornburger P."/>
            <person name="Mueller R.-W."/>
            <person name="Bruemmer F."/>
            <person name="Labrenz M."/>
            <person name="Spormann A.M."/>
            <person name="Op den Camp H."/>
            <person name="Overmann J."/>
            <person name="Amann R."/>
            <person name="Jetten M.S.M."/>
            <person name="Mascher T."/>
            <person name="Medema M.H."/>
            <person name="Devos D.P."/>
            <person name="Kaster A.-K."/>
            <person name="Ovreas L."/>
            <person name="Rohde M."/>
            <person name="Galperin M.Y."/>
            <person name="Jogler C."/>
        </authorList>
    </citation>
    <scope>NUCLEOTIDE SEQUENCE [LARGE SCALE GENOMIC DNA]</scope>
    <source>
        <strain evidence="1 2">Poly24</strain>
    </source>
</reference>
<name>A0A518JT69_9BACT</name>
<dbReference type="AlphaFoldDB" id="A0A518JT69"/>
<dbReference type="Proteomes" id="UP000315082">
    <property type="component" value="Chromosome"/>
</dbReference>
<gene>
    <name evidence="1" type="ORF">Poly24_24430</name>
</gene>
<accession>A0A518JT69</accession>
<sequence>MGRGRVFNPFRRLRTQLGGNKRTCCAHGGGASYAGAFLWNASIAAPSLELNGIWSPLLLTNSDRRSAALGLFRVGAAPSRHRVFASLASNLPLFSAAKFQRSRRSSVDRRLRCWMSLRLASSPAGEVSLLIYLLVTSKVNSLAPGLTSAVNPEVSASAYFSAI</sequence>
<organism evidence="1 2">
    <name type="scientific">Rosistilla carotiformis</name>
    <dbReference type="NCBI Taxonomy" id="2528017"/>
    <lineage>
        <taxon>Bacteria</taxon>
        <taxon>Pseudomonadati</taxon>
        <taxon>Planctomycetota</taxon>
        <taxon>Planctomycetia</taxon>
        <taxon>Pirellulales</taxon>
        <taxon>Pirellulaceae</taxon>
        <taxon>Rosistilla</taxon>
    </lineage>
</organism>
<evidence type="ECO:0000313" key="1">
    <source>
        <dbReference type="EMBL" id="QDV68730.1"/>
    </source>
</evidence>
<dbReference type="EMBL" id="CP036348">
    <property type="protein sequence ID" value="QDV68730.1"/>
    <property type="molecule type" value="Genomic_DNA"/>
</dbReference>
<protein>
    <submittedName>
        <fullName evidence="1">Uncharacterized protein</fullName>
    </submittedName>
</protein>
<evidence type="ECO:0000313" key="2">
    <source>
        <dbReference type="Proteomes" id="UP000315082"/>
    </source>
</evidence>
<proteinExistence type="predicted"/>
<dbReference type="KEGG" id="rcf:Poly24_24430"/>